<dbReference type="EMBL" id="AWSO01000708">
    <property type="protein sequence ID" value="ESK88072.1"/>
    <property type="molecule type" value="Genomic_DNA"/>
</dbReference>
<evidence type="ECO:0000256" key="1">
    <source>
        <dbReference type="SAM" id="SignalP"/>
    </source>
</evidence>
<comment type="caution">
    <text evidence="2">The sequence shown here is derived from an EMBL/GenBank/DDBJ whole genome shotgun (WGS) entry which is preliminary data.</text>
</comment>
<sequence>MLSLCSLSLCIFASTVTAHANINWPRRQWNFTEQQQEEGGVCGGGQMDTTWAYNTMAFHFITVKLVTANSTNSGSLPQINNANVFNVMLTENVEISDSGNLCFNVSLLQFIPDAQGVIYIAATNPESAVVFAPSSLDSQPIIVNSKMAVNPTTNANYTY</sequence>
<dbReference type="HOGENOM" id="CLU_1661235_0_0_1"/>
<protein>
    <submittedName>
        <fullName evidence="2">Uncharacterized protein</fullName>
    </submittedName>
</protein>
<dbReference type="AlphaFoldDB" id="V2X2M9"/>
<evidence type="ECO:0000313" key="3">
    <source>
        <dbReference type="Proteomes" id="UP000017559"/>
    </source>
</evidence>
<gene>
    <name evidence="2" type="ORF">Moror_10771</name>
</gene>
<name>V2X2M9_MONRO</name>
<dbReference type="Proteomes" id="UP000017559">
    <property type="component" value="Unassembled WGS sequence"/>
</dbReference>
<evidence type="ECO:0000313" key="2">
    <source>
        <dbReference type="EMBL" id="ESK88072.1"/>
    </source>
</evidence>
<proteinExistence type="predicted"/>
<organism evidence="2 3">
    <name type="scientific">Moniliophthora roreri (strain MCA 2997)</name>
    <name type="common">Cocoa frosty pod rot fungus</name>
    <name type="synonym">Crinipellis roreri</name>
    <dbReference type="NCBI Taxonomy" id="1381753"/>
    <lineage>
        <taxon>Eukaryota</taxon>
        <taxon>Fungi</taxon>
        <taxon>Dikarya</taxon>
        <taxon>Basidiomycota</taxon>
        <taxon>Agaricomycotina</taxon>
        <taxon>Agaricomycetes</taxon>
        <taxon>Agaricomycetidae</taxon>
        <taxon>Agaricales</taxon>
        <taxon>Marasmiineae</taxon>
        <taxon>Marasmiaceae</taxon>
        <taxon>Moniliophthora</taxon>
    </lineage>
</organism>
<reference evidence="2 3" key="1">
    <citation type="journal article" date="2014" name="BMC Genomics">
        <title>Genome and secretome analysis of the hemibiotrophic fungal pathogen, Moniliophthora roreri, which causes frosty pod rot disease of cacao: mechanisms of the biotrophic and necrotrophic phases.</title>
        <authorList>
            <person name="Meinhardt L.W."/>
            <person name="Costa G.G.L."/>
            <person name="Thomazella D.P.T."/>
            <person name="Teixeira P.J.P.L."/>
            <person name="Carazzolle M.F."/>
            <person name="Schuster S.C."/>
            <person name="Carlson J.E."/>
            <person name="Guiltinan M.J."/>
            <person name="Mieczkowski P."/>
            <person name="Farmer A."/>
            <person name="Ramaraj T."/>
            <person name="Crozier J."/>
            <person name="Davis R.E."/>
            <person name="Shao J."/>
            <person name="Melnick R.L."/>
            <person name="Pereira G.A.G."/>
            <person name="Bailey B.A."/>
        </authorList>
    </citation>
    <scope>NUCLEOTIDE SEQUENCE [LARGE SCALE GENOMIC DNA]</scope>
    <source>
        <strain evidence="2 3">MCA 2997</strain>
    </source>
</reference>
<feature type="chain" id="PRO_5004712116" evidence="1">
    <location>
        <begin position="19"/>
        <end position="159"/>
    </location>
</feature>
<keyword evidence="3" id="KW-1185">Reference proteome</keyword>
<feature type="signal peptide" evidence="1">
    <location>
        <begin position="1"/>
        <end position="18"/>
    </location>
</feature>
<accession>V2X2M9</accession>
<keyword evidence="1" id="KW-0732">Signal</keyword>
<dbReference type="KEGG" id="mrr:Moror_10771"/>